<reference evidence="2" key="1">
    <citation type="submission" date="2020-05" db="EMBL/GenBank/DDBJ databases">
        <authorList>
            <person name="Zhu T."/>
            <person name="Keshari N."/>
            <person name="Lu X."/>
        </authorList>
    </citation>
    <scope>NUCLEOTIDE SEQUENCE</scope>
    <source>
        <strain evidence="2">NK1-12</strain>
    </source>
</reference>
<protein>
    <recommendedName>
        <fullName evidence="3">Glucose-inhibited division protein A</fullName>
    </recommendedName>
</protein>
<keyword evidence="1" id="KW-0812">Transmembrane</keyword>
<evidence type="ECO:0008006" key="3">
    <source>
        <dbReference type="Google" id="ProtNLM"/>
    </source>
</evidence>
<dbReference type="AlphaFoldDB" id="A0AA97AQA4"/>
<name>A0AA97AQA4_9CYAN</name>
<keyword evidence="1" id="KW-0472">Membrane</keyword>
<evidence type="ECO:0000256" key="1">
    <source>
        <dbReference type="SAM" id="Phobius"/>
    </source>
</evidence>
<keyword evidence="1" id="KW-1133">Transmembrane helix</keyword>
<dbReference type="EMBL" id="CP053586">
    <property type="protein sequence ID" value="WNZ23163.1"/>
    <property type="molecule type" value="Genomic_DNA"/>
</dbReference>
<feature type="transmembrane region" description="Helical" evidence="1">
    <location>
        <begin position="6"/>
        <end position="25"/>
    </location>
</feature>
<proteinExistence type="predicted"/>
<gene>
    <name evidence="2" type="ORF">HJG54_10050</name>
</gene>
<evidence type="ECO:0000313" key="2">
    <source>
        <dbReference type="EMBL" id="WNZ23163.1"/>
    </source>
</evidence>
<accession>A0AA97AQA4</accession>
<dbReference type="RefSeq" id="WP_316434762.1">
    <property type="nucleotide sequence ID" value="NZ_CP053586.1"/>
</dbReference>
<organism evidence="2">
    <name type="scientific">Leptolyngbya sp. NK1-12</name>
    <dbReference type="NCBI Taxonomy" id="2547451"/>
    <lineage>
        <taxon>Bacteria</taxon>
        <taxon>Bacillati</taxon>
        <taxon>Cyanobacteriota</taxon>
        <taxon>Cyanophyceae</taxon>
        <taxon>Leptolyngbyales</taxon>
        <taxon>Leptolyngbyaceae</taxon>
        <taxon>Leptolyngbya group</taxon>
        <taxon>Leptolyngbya</taxon>
    </lineage>
</organism>
<sequence>MNRSKVVAVVTGAIAILLSIAYLLIVQFLDFRGEMVPAPTDLSQLEKPSIPIVAEVELAHMERDFAIVRHPS</sequence>